<sequence>MLPMTSLASAVLLLPATSSFSITPPLPHPTSRLSSKFVAKSSLRWHCGNDDIHSVGGGILGPSSSPYSHHSPKSSSARRLSLPSELLVDGTSFLGSMNDGLLSMDQSAAERLAGPFFGASLFPYLGFLYFLDAPQNGTPRGVTVGFATCLLFVFLTIPAAIASKIWYDVSLADCDWLHGSAESLLTMTNLVTVLAFRGALNYEKQRLRLGDDAVEMPESYASYAPMMKLVGILTFLAFLTALYPAVATGDGGGALVHTPYLGGFLDLPPSILPWTPPHPEPENALTVACWIIHISSLVEFLVAMGFCWRWAEVSGNPRWKGLTWGLIPLHTSGITACTYHLLYNSIPVLVPMQAALTFLGNTTAMFAAYRIARSNGWTVPSSWGPSSWTAFGDAPFKRREGVEGRGEVASRSSLMVGFEDLGDALAKDDDYSFIVKLFAGCAIARNNGLRLGDDAVEMPESYASYAPMMKLVGILTFLAFLTALCRGRDGRRWRRARFLDLPPSILPWTPPHPEPENALTVACWIIHMSSLVEIPGRHGLLLEVGRGVGQSALEGIDVGAALTFLGNTTAMFAAYRIARSNGWTVPSSWGPSSWTAFGDAPFKRREGVEGRGEVASRSLLMVGFEDLGDALAKDDNYSFIVKLFAGCAIAR</sequence>
<dbReference type="InterPro" id="IPR019634">
    <property type="entry name" value="Uncharacterised_Ycf49"/>
</dbReference>
<feature type="transmembrane region" description="Helical" evidence="1">
    <location>
        <begin position="183"/>
        <end position="200"/>
    </location>
</feature>
<feature type="transmembrane region" description="Helical" evidence="1">
    <location>
        <begin position="465"/>
        <end position="485"/>
    </location>
</feature>
<keyword evidence="1" id="KW-0472">Membrane</keyword>
<keyword evidence="1" id="KW-0812">Transmembrane</keyword>
<dbReference type="Pfam" id="PF10693">
    <property type="entry name" value="DUF2499"/>
    <property type="match status" value="1"/>
</dbReference>
<keyword evidence="4" id="KW-1185">Reference proteome</keyword>
<evidence type="ECO:0000256" key="1">
    <source>
        <dbReference type="SAM" id="Phobius"/>
    </source>
</evidence>
<name>A0ABD3R6Z9_9STRA</name>
<dbReference type="InterPro" id="IPR021995">
    <property type="entry name" value="DUF3593"/>
</dbReference>
<evidence type="ECO:0000313" key="4">
    <source>
        <dbReference type="Proteomes" id="UP001530377"/>
    </source>
</evidence>
<keyword evidence="1" id="KW-1133">Transmembrane helix</keyword>
<dbReference type="PANTHER" id="PTHR33833:SF3">
    <property type="entry name" value="YCF49-LIKE PROTEIN"/>
    <property type="match status" value="1"/>
</dbReference>
<feature type="transmembrane region" description="Helical" evidence="1">
    <location>
        <begin position="322"/>
        <end position="342"/>
    </location>
</feature>
<dbReference type="AlphaFoldDB" id="A0ABD3R6Z9"/>
<feature type="transmembrane region" description="Helical" evidence="1">
    <location>
        <begin position="143"/>
        <end position="163"/>
    </location>
</feature>
<proteinExistence type="predicted"/>
<accession>A0ABD3R6Z9</accession>
<dbReference type="EMBL" id="JALLPB020000498">
    <property type="protein sequence ID" value="KAL3808523.1"/>
    <property type="molecule type" value="Genomic_DNA"/>
</dbReference>
<keyword evidence="2" id="KW-0732">Signal</keyword>
<dbReference type="PANTHER" id="PTHR33833">
    <property type="entry name" value="NUCLEOLAR-LIKE PROTEIN-RELATED"/>
    <property type="match status" value="1"/>
</dbReference>
<comment type="caution">
    <text evidence="3">The sequence shown here is derived from an EMBL/GenBank/DDBJ whole genome shotgun (WGS) entry which is preliminary data.</text>
</comment>
<feature type="signal peptide" evidence="2">
    <location>
        <begin position="1"/>
        <end position="19"/>
    </location>
</feature>
<gene>
    <name evidence="3" type="ORF">ACHAXA_008953</name>
</gene>
<feature type="transmembrane region" description="Helical" evidence="1">
    <location>
        <begin position="112"/>
        <end position="131"/>
    </location>
</feature>
<feature type="transmembrane region" description="Helical" evidence="1">
    <location>
        <begin position="226"/>
        <end position="246"/>
    </location>
</feature>
<evidence type="ECO:0000256" key="2">
    <source>
        <dbReference type="SAM" id="SignalP"/>
    </source>
</evidence>
<feature type="chain" id="PRO_5044895615" evidence="2">
    <location>
        <begin position="20"/>
        <end position="651"/>
    </location>
</feature>
<feature type="transmembrane region" description="Helical" evidence="1">
    <location>
        <begin position="284"/>
        <end position="310"/>
    </location>
</feature>
<reference evidence="3 4" key="1">
    <citation type="submission" date="2024-10" db="EMBL/GenBank/DDBJ databases">
        <title>Updated reference genomes for cyclostephanoid diatoms.</title>
        <authorList>
            <person name="Roberts W.R."/>
            <person name="Alverson A.J."/>
        </authorList>
    </citation>
    <scope>NUCLEOTIDE SEQUENCE [LARGE SCALE GENOMIC DNA]</scope>
    <source>
        <strain evidence="3 4">AJA228-03</strain>
    </source>
</reference>
<dbReference type="Pfam" id="PF12159">
    <property type="entry name" value="DUF3593"/>
    <property type="match status" value="1"/>
</dbReference>
<protein>
    <submittedName>
        <fullName evidence="3">Uncharacterized protein</fullName>
    </submittedName>
</protein>
<evidence type="ECO:0000313" key="3">
    <source>
        <dbReference type="EMBL" id="KAL3808523.1"/>
    </source>
</evidence>
<organism evidence="3 4">
    <name type="scientific">Cyclostephanos tholiformis</name>
    <dbReference type="NCBI Taxonomy" id="382380"/>
    <lineage>
        <taxon>Eukaryota</taxon>
        <taxon>Sar</taxon>
        <taxon>Stramenopiles</taxon>
        <taxon>Ochrophyta</taxon>
        <taxon>Bacillariophyta</taxon>
        <taxon>Coscinodiscophyceae</taxon>
        <taxon>Thalassiosirophycidae</taxon>
        <taxon>Stephanodiscales</taxon>
        <taxon>Stephanodiscaceae</taxon>
        <taxon>Cyclostephanos</taxon>
    </lineage>
</organism>
<dbReference type="Proteomes" id="UP001530377">
    <property type="component" value="Unassembled WGS sequence"/>
</dbReference>